<dbReference type="OrthoDB" id="10252171at2759"/>
<feature type="non-terminal residue" evidence="2">
    <location>
        <position position="1"/>
    </location>
</feature>
<dbReference type="Proteomes" id="UP000799779">
    <property type="component" value="Unassembled WGS sequence"/>
</dbReference>
<proteinExistence type="predicted"/>
<dbReference type="GO" id="GO:0005524">
    <property type="term" value="F:ATP binding"/>
    <property type="evidence" value="ECO:0007669"/>
    <property type="project" value="UniProtKB-UniRule"/>
</dbReference>
<evidence type="ECO:0000313" key="2">
    <source>
        <dbReference type="EMBL" id="KAF2006473.1"/>
    </source>
</evidence>
<dbReference type="InterPro" id="IPR011009">
    <property type="entry name" value="Kinase-like_dom_sf"/>
</dbReference>
<evidence type="ECO:0000313" key="3">
    <source>
        <dbReference type="Proteomes" id="UP000799779"/>
    </source>
</evidence>
<sequence length="165" mass="18634">LSIWLHDYHSTHGTAVGQNGQNQKEVRRKETWLLAYPPSAPDGFEEMTIHCSSLAIRIEFPNHRTGAPDYPSTQAPSKAPTPRDRLVYYAVKHVGVGTFGKVMKIIKARDGKVLAAKIFNPPPNRNKRQRNDPDLGWLMNIRREFTLVRDNPHVSFSALIILPTA</sequence>
<feature type="binding site" evidence="1">
    <location>
        <position position="117"/>
    </location>
    <ligand>
        <name>ATP</name>
        <dbReference type="ChEBI" id="CHEBI:30616"/>
    </ligand>
</feature>
<dbReference type="PROSITE" id="PS00107">
    <property type="entry name" value="PROTEIN_KINASE_ATP"/>
    <property type="match status" value="1"/>
</dbReference>
<dbReference type="AlphaFoldDB" id="A0A6A5WXD4"/>
<dbReference type="EMBL" id="ML977559">
    <property type="protein sequence ID" value="KAF2006473.1"/>
    <property type="molecule type" value="Genomic_DNA"/>
</dbReference>
<gene>
    <name evidence="2" type="ORF">P154DRAFT_422063</name>
</gene>
<organism evidence="2 3">
    <name type="scientific">Amniculicola lignicola CBS 123094</name>
    <dbReference type="NCBI Taxonomy" id="1392246"/>
    <lineage>
        <taxon>Eukaryota</taxon>
        <taxon>Fungi</taxon>
        <taxon>Dikarya</taxon>
        <taxon>Ascomycota</taxon>
        <taxon>Pezizomycotina</taxon>
        <taxon>Dothideomycetes</taxon>
        <taxon>Pleosporomycetidae</taxon>
        <taxon>Pleosporales</taxon>
        <taxon>Amniculicolaceae</taxon>
        <taxon>Amniculicola</taxon>
    </lineage>
</organism>
<evidence type="ECO:0000256" key="1">
    <source>
        <dbReference type="PROSITE-ProRule" id="PRU10141"/>
    </source>
</evidence>
<name>A0A6A5WXD4_9PLEO</name>
<reference evidence="2" key="1">
    <citation type="journal article" date="2020" name="Stud. Mycol.">
        <title>101 Dothideomycetes genomes: a test case for predicting lifestyles and emergence of pathogens.</title>
        <authorList>
            <person name="Haridas S."/>
            <person name="Albert R."/>
            <person name="Binder M."/>
            <person name="Bloem J."/>
            <person name="Labutti K."/>
            <person name="Salamov A."/>
            <person name="Andreopoulos B."/>
            <person name="Baker S."/>
            <person name="Barry K."/>
            <person name="Bills G."/>
            <person name="Bluhm B."/>
            <person name="Cannon C."/>
            <person name="Castanera R."/>
            <person name="Culley D."/>
            <person name="Daum C."/>
            <person name="Ezra D."/>
            <person name="Gonzalez J."/>
            <person name="Henrissat B."/>
            <person name="Kuo A."/>
            <person name="Liang C."/>
            <person name="Lipzen A."/>
            <person name="Lutzoni F."/>
            <person name="Magnuson J."/>
            <person name="Mondo S."/>
            <person name="Nolan M."/>
            <person name="Ohm R."/>
            <person name="Pangilinan J."/>
            <person name="Park H.-J."/>
            <person name="Ramirez L."/>
            <person name="Alfaro M."/>
            <person name="Sun H."/>
            <person name="Tritt A."/>
            <person name="Yoshinaga Y."/>
            <person name="Zwiers L.-H."/>
            <person name="Turgeon B."/>
            <person name="Goodwin S."/>
            <person name="Spatafora J."/>
            <person name="Crous P."/>
            <person name="Grigoriev I."/>
        </authorList>
    </citation>
    <scope>NUCLEOTIDE SEQUENCE</scope>
    <source>
        <strain evidence="2">CBS 123094</strain>
    </source>
</reference>
<dbReference type="Gene3D" id="3.30.200.20">
    <property type="entry name" value="Phosphorylase Kinase, domain 1"/>
    <property type="match status" value="1"/>
</dbReference>
<evidence type="ECO:0008006" key="4">
    <source>
        <dbReference type="Google" id="ProtNLM"/>
    </source>
</evidence>
<protein>
    <recommendedName>
        <fullName evidence="4">Protein kinase domain-containing protein</fullName>
    </recommendedName>
</protein>
<keyword evidence="1" id="KW-0547">Nucleotide-binding</keyword>
<dbReference type="InterPro" id="IPR017441">
    <property type="entry name" value="Protein_kinase_ATP_BS"/>
</dbReference>
<keyword evidence="1" id="KW-0067">ATP-binding</keyword>
<accession>A0A6A5WXD4</accession>
<keyword evidence="3" id="KW-1185">Reference proteome</keyword>
<dbReference type="SUPFAM" id="SSF56112">
    <property type="entry name" value="Protein kinase-like (PK-like)"/>
    <property type="match status" value="1"/>
</dbReference>